<dbReference type="STRING" id="652787.SAMN05216490_1383"/>
<dbReference type="Proteomes" id="UP000199679">
    <property type="component" value="Chromosome I"/>
</dbReference>
<keyword evidence="1" id="KW-0812">Transmembrane</keyword>
<evidence type="ECO:0000256" key="1">
    <source>
        <dbReference type="SAM" id="Phobius"/>
    </source>
</evidence>
<dbReference type="Pfam" id="PF19458">
    <property type="entry name" value="DUF5995"/>
    <property type="match status" value="1"/>
</dbReference>
<name>A0A1H1T811_MUCMA</name>
<feature type="transmembrane region" description="Helical" evidence="1">
    <location>
        <begin position="216"/>
        <end position="237"/>
    </location>
</feature>
<evidence type="ECO:0000313" key="3">
    <source>
        <dbReference type="Proteomes" id="UP000199679"/>
    </source>
</evidence>
<dbReference type="OrthoDB" id="583431at2"/>
<dbReference type="EMBL" id="LT629740">
    <property type="protein sequence ID" value="SDS56273.1"/>
    <property type="molecule type" value="Genomic_DNA"/>
</dbReference>
<dbReference type="AlphaFoldDB" id="A0A1H1T811"/>
<organism evidence="2 3">
    <name type="scientific">Mucilaginibacter mallensis</name>
    <dbReference type="NCBI Taxonomy" id="652787"/>
    <lineage>
        <taxon>Bacteria</taxon>
        <taxon>Pseudomonadati</taxon>
        <taxon>Bacteroidota</taxon>
        <taxon>Sphingobacteriia</taxon>
        <taxon>Sphingobacteriales</taxon>
        <taxon>Sphingobacteriaceae</taxon>
        <taxon>Mucilaginibacter</taxon>
    </lineage>
</organism>
<protein>
    <submittedName>
        <fullName evidence="2">Uncharacterized protein</fullName>
    </submittedName>
</protein>
<keyword evidence="3" id="KW-1185">Reference proteome</keyword>
<proteinExistence type="predicted"/>
<dbReference type="RefSeq" id="WP_091370618.1">
    <property type="nucleotide sequence ID" value="NZ_LT629740.1"/>
</dbReference>
<evidence type="ECO:0000313" key="2">
    <source>
        <dbReference type="EMBL" id="SDS56273.1"/>
    </source>
</evidence>
<keyword evidence="1" id="KW-1133">Transmembrane helix</keyword>
<dbReference type="InterPro" id="IPR046037">
    <property type="entry name" value="DUF5995"/>
</dbReference>
<accession>A0A1H1T811</accession>
<reference evidence="2 3" key="1">
    <citation type="submission" date="2016-10" db="EMBL/GenBank/DDBJ databases">
        <authorList>
            <person name="de Groot N.N."/>
        </authorList>
    </citation>
    <scope>NUCLEOTIDE SEQUENCE [LARGE SCALE GENOMIC DNA]</scope>
    <source>
        <strain evidence="2 3">MP1X4</strain>
    </source>
</reference>
<sequence length="262" mass="29425">MQAQTIDEVISQMEAIISHSIKSNSRAGYFAALYYKVTCRVKQGIQAGEFENGQRMEQFDVTFANRYLAAYDQWINKTPVTSLSWRIAFDELEKPTILVLQHLLLGMNAHINLDLGVAVVELAIAQNQPLETMHNDFNTINTILAALTYQVINELDQVSPLLSLAGLHSKNDSLFIQFAMNNARDGAWCFAEELALKTAADYSALIIQRDKDIYDLGGGIVNVGGFLKFTIFIIYLFGDKNPARIIEVMNTYKKAYLKVSKL</sequence>
<gene>
    <name evidence="2" type="ORF">SAMN05216490_1383</name>
</gene>
<keyword evidence="1" id="KW-0472">Membrane</keyword>